<comment type="similarity">
    <text evidence="2">Belongs to the glycosyl hydrolase 33 family.</text>
</comment>
<dbReference type="GO" id="GO:0009313">
    <property type="term" value="P:oligosaccharide catabolic process"/>
    <property type="evidence" value="ECO:0007669"/>
    <property type="project" value="TreeGrafter"/>
</dbReference>
<reference evidence="6 7" key="1">
    <citation type="submission" date="2019-03" db="EMBL/GenBank/DDBJ databases">
        <title>Genomic Encyclopedia of Archaeal and Bacterial Type Strains, Phase II (KMG-II): from individual species to whole genera.</title>
        <authorList>
            <person name="Goeker M."/>
        </authorList>
    </citation>
    <scope>NUCLEOTIDE SEQUENCE [LARGE SCALE GENOMIC DNA]</scope>
    <source>
        <strain evidence="6 7">ATCC 25309</strain>
    </source>
</reference>
<dbReference type="InterPro" id="IPR026856">
    <property type="entry name" value="Sialidase_fam"/>
</dbReference>
<evidence type="ECO:0000256" key="3">
    <source>
        <dbReference type="ARBA" id="ARBA00012733"/>
    </source>
</evidence>
<dbReference type="GO" id="GO:0006689">
    <property type="term" value="P:ganglioside catabolic process"/>
    <property type="evidence" value="ECO:0007669"/>
    <property type="project" value="TreeGrafter"/>
</dbReference>
<dbReference type="PANTHER" id="PTHR10628">
    <property type="entry name" value="SIALIDASE"/>
    <property type="match status" value="1"/>
</dbReference>
<dbReference type="RefSeq" id="WP_166647227.1">
    <property type="nucleotide sequence ID" value="NZ_SOCA01000004.1"/>
</dbReference>
<evidence type="ECO:0000256" key="2">
    <source>
        <dbReference type="ARBA" id="ARBA00009348"/>
    </source>
</evidence>
<evidence type="ECO:0000256" key="4">
    <source>
        <dbReference type="SAM" id="MobiDB-lite"/>
    </source>
</evidence>
<dbReference type="AlphaFoldDB" id="A0A4R7RXJ6"/>
<dbReference type="InterPro" id="IPR011040">
    <property type="entry name" value="Sialidase"/>
</dbReference>
<evidence type="ECO:0000256" key="1">
    <source>
        <dbReference type="ARBA" id="ARBA00000427"/>
    </source>
</evidence>
<feature type="compositionally biased region" description="Basic and acidic residues" evidence="4">
    <location>
        <begin position="14"/>
        <end position="33"/>
    </location>
</feature>
<dbReference type="GO" id="GO:0004308">
    <property type="term" value="F:exo-alpha-sialidase activity"/>
    <property type="evidence" value="ECO:0007669"/>
    <property type="project" value="UniProtKB-EC"/>
</dbReference>
<dbReference type="Gene3D" id="2.120.10.10">
    <property type="match status" value="1"/>
</dbReference>
<evidence type="ECO:0000313" key="6">
    <source>
        <dbReference type="EMBL" id="TDU70592.1"/>
    </source>
</evidence>
<dbReference type="GO" id="GO:0005737">
    <property type="term" value="C:cytoplasm"/>
    <property type="evidence" value="ECO:0007669"/>
    <property type="project" value="TreeGrafter"/>
</dbReference>
<dbReference type="SUPFAM" id="SSF50939">
    <property type="entry name" value="Sialidases"/>
    <property type="match status" value="1"/>
</dbReference>
<dbReference type="InterPro" id="IPR036278">
    <property type="entry name" value="Sialidase_sf"/>
</dbReference>
<dbReference type="EC" id="3.2.1.18" evidence="3"/>
<keyword evidence="7" id="KW-1185">Reference proteome</keyword>
<evidence type="ECO:0000259" key="5">
    <source>
        <dbReference type="Pfam" id="PF13088"/>
    </source>
</evidence>
<organism evidence="6 7">
    <name type="scientific">Prosthecobacter fusiformis</name>
    <dbReference type="NCBI Taxonomy" id="48464"/>
    <lineage>
        <taxon>Bacteria</taxon>
        <taxon>Pseudomonadati</taxon>
        <taxon>Verrucomicrobiota</taxon>
        <taxon>Verrucomicrobiia</taxon>
        <taxon>Verrucomicrobiales</taxon>
        <taxon>Verrucomicrobiaceae</taxon>
        <taxon>Prosthecobacter</taxon>
    </lineage>
</organism>
<dbReference type="CDD" id="cd15482">
    <property type="entry name" value="Sialidase_non-viral"/>
    <property type="match status" value="1"/>
</dbReference>
<dbReference type="GO" id="GO:0016020">
    <property type="term" value="C:membrane"/>
    <property type="evidence" value="ECO:0007669"/>
    <property type="project" value="TreeGrafter"/>
</dbReference>
<accession>A0A4R7RXJ6</accession>
<dbReference type="Pfam" id="PF13088">
    <property type="entry name" value="BNR_2"/>
    <property type="match status" value="1"/>
</dbReference>
<dbReference type="Proteomes" id="UP000295662">
    <property type="component" value="Unassembled WGS sequence"/>
</dbReference>
<comment type="caution">
    <text evidence="6">The sequence shown here is derived from an EMBL/GenBank/DDBJ whole genome shotgun (WGS) entry which is preliminary data.</text>
</comment>
<dbReference type="PANTHER" id="PTHR10628:SF30">
    <property type="entry name" value="EXO-ALPHA-SIALIDASE"/>
    <property type="match status" value="1"/>
</dbReference>
<sequence>MAARLGRLPQHIAHHGERAEGNPRKKEGGEKEQTVNNPVAIVDANGTIHFLYCLNYARCFYMSSTDDGLTFSEPREITAAFEGFKPRCPWNVLATGPGHGIQIKSGRLVVPVWLAYGSKPGDHAPSMAGTLYSDDHGATWKAGDIAVPNEGEFANPNETTLAILSDGSVILNTRSVSKASRRLVTVSADGATGWSQPRFDDSLWEPICMGSLTALPQKPGTLIFANPHMLKLDAEGKPVPGGRGLRENLTIKLSRDDGQTWIASKTLEAGKSAYSDLTVLSDGTILCFYERDSRLTAARFNEAWVESKE</sequence>
<feature type="domain" description="Sialidase" evidence="5">
    <location>
        <begin position="28"/>
        <end position="285"/>
    </location>
</feature>
<comment type="catalytic activity">
    <reaction evidence="1">
        <text>Hydrolysis of alpha-(2-&gt;3)-, alpha-(2-&gt;6)-, alpha-(2-&gt;8)- glycosidic linkages of terminal sialic acid residues in oligosaccharides, glycoproteins, glycolipids, colominic acid and synthetic substrates.</text>
        <dbReference type="EC" id="3.2.1.18"/>
    </reaction>
</comment>
<dbReference type="EMBL" id="SOCA01000004">
    <property type="protein sequence ID" value="TDU70592.1"/>
    <property type="molecule type" value="Genomic_DNA"/>
</dbReference>
<name>A0A4R7RXJ6_9BACT</name>
<evidence type="ECO:0000313" key="7">
    <source>
        <dbReference type="Proteomes" id="UP000295662"/>
    </source>
</evidence>
<gene>
    <name evidence="6" type="ORF">EI77_02639</name>
</gene>
<proteinExistence type="inferred from homology"/>
<feature type="region of interest" description="Disordered" evidence="4">
    <location>
        <begin position="1"/>
        <end position="34"/>
    </location>
</feature>
<protein>
    <recommendedName>
        <fullName evidence="3">exo-alpha-sialidase</fullName>
        <ecNumber evidence="3">3.2.1.18</ecNumber>
    </recommendedName>
</protein>